<organism evidence="1 2">
    <name type="scientific">Roseimicrobium gellanilyticum</name>
    <dbReference type="NCBI Taxonomy" id="748857"/>
    <lineage>
        <taxon>Bacteria</taxon>
        <taxon>Pseudomonadati</taxon>
        <taxon>Verrucomicrobiota</taxon>
        <taxon>Verrucomicrobiia</taxon>
        <taxon>Verrucomicrobiales</taxon>
        <taxon>Verrucomicrobiaceae</taxon>
        <taxon>Roseimicrobium</taxon>
    </lineage>
</organism>
<evidence type="ECO:0000313" key="2">
    <source>
        <dbReference type="Proteomes" id="UP000253426"/>
    </source>
</evidence>
<dbReference type="AlphaFoldDB" id="A0A366HWT1"/>
<dbReference type="Proteomes" id="UP000253426">
    <property type="component" value="Unassembled WGS sequence"/>
</dbReference>
<protein>
    <submittedName>
        <fullName evidence="1">Uncharacterized protein</fullName>
    </submittedName>
</protein>
<comment type="caution">
    <text evidence="1">The sequence shown here is derived from an EMBL/GenBank/DDBJ whole genome shotgun (WGS) entry which is preliminary data.</text>
</comment>
<sequence length="363" mass="38783">MDLRRAAFIFSSLVLGAVLPPASLQGQIAQGQELITLPGRDTIHDLTLNTQVATSVTFPADITLVIGYGLVLDAAAAQGLMDAEAVAAATLKDLAPQPVTIVHYALAARDTLVMRAIRRGTPCYLTVRCGEQIYLFKVSAGDRANVAVLVTDAIGSGTAVEVAKEDIVKSRTNYNSTELIGILSRAKQRDFLESVNPALYEGWHERRGISLSSENGGLVSTITEIQQWPQKDALVFRTKIENKGAHRLRFNPSDVKVRAGDASYTAQLADSSGVVEPGRVTLLDLVVQGNSSGGKEHLSISNDFRLEVAVATQPPPPPNDLLPPPNPLLPALEKGGMALPLPEVSAPSKDEIRLPLPNFYGGK</sequence>
<keyword evidence="2" id="KW-1185">Reference proteome</keyword>
<gene>
    <name evidence="1" type="ORF">DES53_101949</name>
</gene>
<accession>A0A366HWT1</accession>
<reference evidence="1 2" key="1">
    <citation type="submission" date="2018-06" db="EMBL/GenBank/DDBJ databases">
        <title>Genomic Encyclopedia of Type Strains, Phase IV (KMG-IV): sequencing the most valuable type-strain genomes for metagenomic binning, comparative biology and taxonomic classification.</title>
        <authorList>
            <person name="Goeker M."/>
        </authorList>
    </citation>
    <scope>NUCLEOTIDE SEQUENCE [LARGE SCALE GENOMIC DNA]</scope>
    <source>
        <strain evidence="1 2">DSM 25532</strain>
    </source>
</reference>
<dbReference type="EMBL" id="QNRR01000001">
    <property type="protein sequence ID" value="RBP48149.1"/>
    <property type="molecule type" value="Genomic_DNA"/>
</dbReference>
<dbReference type="RefSeq" id="WP_113957023.1">
    <property type="nucleotide sequence ID" value="NZ_QNRR01000001.1"/>
</dbReference>
<evidence type="ECO:0000313" key="1">
    <source>
        <dbReference type="EMBL" id="RBP48149.1"/>
    </source>
</evidence>
<dbReference type="OrthoDB" id="187000at2"/>
<proteinExistence type="predicted"/>
<name>A0A366HWT1_9BACT</name>